<dbReference type="Pfam" id="PF05617">
    <property type="entry name" value="Prolamin_like"/>
    <property type="match status" value="1"/>
</dbReference>
<dbReference type="GO" id="GO:0009567">
    <property type="term" value="P:double fertilization forming a zygote and endosperm"/>
    <property type="evidence" value="ECO:0007669"/>
    <property type="project" value="TreeGrafter"/>
</dbReference>
<reference evidence="3" key="1">
    <citation type="journal article" date="2016" name="Nat. Genet.">
        <title>A high-quality carrot genome assembly provides new insights into carotenoid accumulation and asterid genome evolution.</title>
        <authorList>
            <person name="Iorizzo M."/>
            <person name="Ellison S."/>
            <person name="Senalik D."/>
            <person name="Zeng P."/>
            <person name="Satapoomin P."/>
            <person name="Huang J."/>
            <person name="Bowman M."/>
            <person name="Iovene M."/>
            <person name="Sanseverino W."/>
            <person name="Cavagnaro P."/>
            <person name="Yildiz M."/>
            <person name="Macko-Podgorni A."/>
            <person name="Moranska E."/>
            <person name="Grzebelus E."/>
            <person name="Grzebelus D."/>
            <person name="Ashrafi H."/>
            <person name="Zheng Z."/>
            <person name="Cheng S."/>
            <person name="Spooner D."/>
            <person name="Van Deynze A."/>
            <person name="Simon P."/>
        </authorList>
    </citation>
    <scope>NUCLEOTIDE SEQUENCE</scope>
    <source>
        <tissue evidence="3">Leaf</tissue>
    </source>
</reference>
<evidence type="ECO:0000256" key="1">
    <source>
        <dbReference type="ARBA" id="ARBA00022729"/>
    </source>
</evidence>
<dbReference type="GO" id="GO:0031982">
    <property type="term" value="C:vesicle"/>
    <property type="evidence" value="ECO:0007669"/>
    <property type="project" value="TreeGrafter"/>
</dbReference>
<name>A0AAF0WX77_DAUCS</name>
<protein>
    <recommendedName>
        <fullName evidence="2">Prolamin-like domain-containing protein</fullName>
    </recommendedName>
</protein>
<dbReference type="GO" id="GO:0005576">
    <property type="term" value="C:extracellular region"/>
    <property type="evidence" value="ECO:0007669"/>
    <property type="project" value="TreeGrafter"/>
</dbReference>
<evidence type="ECO:0000313" key="3">
    <source>
        <dbReference type="EMBL" id="WOG96576.1"/>
    </source>
</evidence>
<sequence length="64" mass="7439">MGGVELGCPNEVMNAFWRLEAGMLSKQCCEEYLKVDDDCWTKAFPYNPFFPPFIKAYCQIKLHN</sequence>
<dbReference type="GO" id="GO:0080155">
    <property type="term" value="P:regulation of double fertilization forming a zygote and endosperm"/>
    <property type="evidence" value="ECO:0007669"/>
    <property type="project" value="TreeGrafter"/>
</dbReference>
<keyword evidence="4" id="KW-1185">Reference proteome</keyword>
<dbReference type="InterPro" id="IPR008502">
    <property type="entry name" value="Prolamin-like"/>
</dbReference>
<organism evidence="3 4">
    <name type="scientific">Daucus carota subsp. sativus</name>
    <name type="common">Carrot</name>
    <dbReference type="NCBI Taxonomy" id="79200"/>
    <lineage>
        <taxon>Eukaryota</taxon>
        <taxon>Viridiplantae</taxon>
        <taxon>Streptophyta</taxon>
        <taxon>Embryophyta</taxon>
        <taxon>Tracheophyta</taxon>
        <taxon>Spermatophyta</taxon>
        <taxon>Magnoliopsida</taxon>
        <taxon>eudicotyledons</taxon>
        <taxon>Gunneridae</taxon>
        <taxon>Pentapetalae</taxon>
        <taxon>asterids</taxon>
        <taxon>campanulids</taxon>
        <taxon>Apiales</taxon>
        <taxon>Apiaceae</taxon>
        <taxon>Apioideae</taxon>
        <taxon>Scandiceae</taxon>
        <taxon>Daucinae</taxon>
        <taxon>Daucus</taxon>
        <taxon>Daucus sect. Daucus</taxon>
    </lineage>
</organism>
<reference evidence="3" key="2">
    <citation type="submission" date="2022-03" db="EMBL/GenBank/DDBJ databases">
        <title>Draft title - Genomic analysis of global carrot germplasm unveils the trajectory of domestication and the origin of high carotenoid orange carrot.</title>
        <authorList>
            <person name="Iorizzo M."/>
            <person name="Ellison S."/>
            <person name="Senalik D."/>
            <person name="Macko-Podgorni A."/>
            <person name="Grzebelus D."/>
            <person name="Bostan H."/>
            <person name="Rolling W."/>
            <person name="Curaba J."/>
            <person name="Simon P."/>
        </authorList>
    </citation>
    <scope>NUCLEOTIDE SEQUENCE</scope>
    <source>
        <tissue evidence="3">Leaf</tissue>
    </source>
</reference>
<proteinExistence type="predicted"/>
<dbReference type="EMBL" id="CP093346">
    <property type="protein sequence ID" value="WOG96576.1"/>
    <property type="molecule type" value="Genomic_DNA"/>
</dbReference>
<evidence type="ECO:0000313" key="4">
    <source>
        <dbReference type="Proteomes" id="UP000077755"/>
    </source>
</evidence>
<dbReference type="PANTHER" id="PTHR31181">
    <property type="entry name" value="EGG CELL-SECRETED PROTEIN 1.4"/>
    <property type="match status" value="1"/>
</dbReference>
<dbReference type="GO" id="GO:2000008">
    <property type="term" value="P:regulation of protein localization to cell surface"/>
    <property type="evidence" value="ECO:0007669"/>
    <property type="project" value="TreeGrafter"/>
</dbReference>
<dbReference type="PANTHER" id="PTHR31181:SF67">
    <property type="entry name" value="PROLAMIN-LIKE PROTEIN (DUF1278)"/>
    <property type="match status" value="1"/>
</dbReference>
<gene>
    <name evidence="3" type="ORF">DCAR_0415912</name>
</gene>
<accession>A0AAF0WX77</accession>
<evidence type="ECO:0000259" key="2">
    <source>
        <dbReference type="Pfam" id="PF05617"/>
    </source>
</evidence>
<keyword evidence="1" id="KW-0732">Signal</keyword>
<feature type="domain" description="Prolamin-like" evidence="2">
    <location>
        <begin position="7"/>
        <end position="58"/>
    </location>
</feature>
<dbReference type="AlphaFoldDB" id="A0AAF0WX77"/>
<dbReference type="Proteomes" id="UP000077755">
    <property type="component" value="Chromosome 4"/>
</dbReference>